<sequence>MGLVPEGPISIDLKEVRETMATENSVVVAVDGSKASQAAVRWAANTANKRGLPLRLVTSFTIPRYLFSEGMTPPQELFDDLEAQAKETIEEARGIAQEVVPDLHIEETIAESSPVDLLLRLSEEVPLIVMGSRGLGNLSGIIMGSVSAGVVSHASSPVVVVREDAEVTEKNKYGPVVVGVDGSDISAKATAEAFKEADTRGAKLRAVHTWLDSQSSSPLPGVVEVQHDWESIEKEQKAQVEKLLEPHRKEFPDVEVEVLIVRNSPVRALEQNSKDAQLVVLGSHGRGGFRGMLLGSTSRALLQSASVPVEIVRPTKD</sequence>
<evidence type="ECO:0000256" key="2">
    <source>
        <dbReference type="ARBA" id="ARBA00022741"/>
    </source>
</evidence>
<evidence type="ECO:0000256" key="3">
    <source>
        <dbReference type="ARBA" id="ARBA00022840"/>
    </source>
</evidence>
<dbReference type="SUPFAM" id="SSF52402">
    <property type="entry name" value="Adenine nucleotide alpha hydrolases-like"/>
    <property type="match status" value="2"/>
</dbReference>
<dbReference type="PANTHER" id="PTHR46268">
    <property type="entry name" value="STRESS RESPONSE PROTEIN NHAX"/>
    <property type="match status" value="1"/>
</dbReference>
<dbReference type="Pfam" id="PF00582">
    <property type="entry name" value="Usp"/>
    <property type="match status" value="2"/>
</dbReference>
<name>I7LCF5_9CORY</name>
<evidence type="ECO:0000313" key="6">
    <source>
        <dbReference type="Proteomes" id="UP000011016"/>
    </source>
</evidence>
<dbReference type="InterPro" id="IPR006016">
    <property type="entry name" value="UspA"/>
</dbReference>
<proteinExistence type="inferred from homology"/>
<evidence type="ECO:0000256" key="1">
    <source>
        <dbReference type="ARBA" id="ARBA00008791"/>
    </source>
</evidence>
<organism evidence="5 6">
    <name type="scientific">Corynebacterium otitidis ATCC 51513</name>
    <dbReference type="NCBI Taxonomy" id="883169"/>
    <lineage>
        <taxon>Bacteria</taxon>
        <taxon>Bacillati</taxon>
        <taxon>Actinomycetota</taxon>
        <taxon>Actinomycetes</taxon>
        <taxon>Mycobacteriales</taxon>
        <taxon>Corynebacteriaceae</taxon>
        <taxon>Corynebacterium</taxon>
    </lineage>
</organism>
<keyword evidence="3" id="KW-0067">ATP-binding</keyword>
<dbReference type="Proteomes" id="UP000011016">
    <property type="component" value="Unassembled WGS sequence"/>
</dbReference>
<feature type="domain" description="UspA" evidence="4">
    <location>
        <begin position="173"/>
        <end position="313"/>
    </location>
</feature>
<dbReference type="EMBL" id="CAJZ01000174">
    <property type="protein sequence ID" value="CCI83914.1"/>
    <property type="molecule type" value="Genomic_DNA"/>
</dbReference>
<evidence type="ECO:0000313" key="5">
    <source>
        <dbReference type="EMBL" id="CCI83914.1"/>
    </source>
</evidence>
<comment type="similarity">
    <text evidence="1">Belongs to the universal stress protein A family.</text>
</comment>
<gene>
    <name evidence="5" type="ORF">BN46_1189</name>
</gene>
<dbReference type="Gene3D" id="3.40.50.620">
    <property type="entry name" value="HUPs"/>
    <property type="match status" value="2"/>
</dbReference>
<keyword evidence="2" id="KW-0547">Nucleotide-binding</keyword>
<feature type="domain" description="UspA" evidence="4">
    <location>
        <begin position="26"/>
        <end position="162"/>
    </location>
</feature>
<dbReference type="AlphaFoldDB" id="I7LCF5"/>
<reference evidence="5 6" key="1">
    <citation type="journal article" date="2012" name="J. Bacteriol.">
        <title>Draft Genome Sequence of Turicella otitidis ATCC 51513, Isolated from Middle Ear Fluid from a Child with Otitis Media.</title>
        <authorList>
            <person name="Brinkrolf K."/>
            <person name="Schneider J."/>
            <person name="Knecht M."/>
            <person name="Ruckert C."/>
            <person name="Tauch A."/>
        </authorList>
    </citation>
    <scope>NUCLEOTIDE SEQUENCE [LARGE SCALE GENOMIC DNA]</scope>
    <source>
        <strain evidence="5 6">ATCC 51513</strain>
    </source>
</reference>
<comment type="caution">
    <text evidence="5">The sequence shown here is derived from an EMBL/GenBank/DDBJ whole genome shotgun (WGS) entry which is preliminary data.</text>
</comment>
<dbReference type="InterPro" id="IPR014729">
    <property type="entry name" value="Rossmann-like_a/b/a_fold"/>
</dbReference>
<dbReference type="PRINTS" id="PR01438">
    <property type="entry name" value="UNVRSLSTRESS"/>
</dbReference>
<dbReference type="PANTHER" id="PTHR46268:SF27">
    <property type="entry name" value="UNIVERSAL STRESS PROTEIN RV2623"/>
    <property type="match status" value="1"/>
</dbReference>
<accession>I7LCF5</accession>
<protein>
    <recommendedName>
        <fullName evidence="4">UspA domain-containing protein</fullName>
    </recommendedName>
</protein>
<dbReference type="GO" id="GO:0005524">
    <property type="term" value="F:ATP binding"/>
    <property type="evidence" value="ECO:0007669"/>
    <property type="project" value="UniProtKB-KW"/>
</dbReference>
<dbReference type="InterPro" id="IPR006015">
    <property type="entry name" value="Universal_stress_UspA"/>
</dbReference>
<evidence type="ECO:0000259" key="4">
    <source>
        <dbReference type="Pfam" id="PF00582"/>
    </source>
</evidence>